<comment type="caution">
    <text evidence="1">The sequence shown here is derived from an EMBL/GenBank/DDBJ whole genome shotgun (WGS) entry which is preliminary data.</text>
</comment>
<evidence type="ECO:0008006" key="3">
    <source>
        <dbReference type="Google" id="ProtNLM"/>
    </source>
</evidence>
<evidence type="ECO:0000313" key="1">
    <source>
        <dbReference type="EMBL" id="MFC4110862.1"/>
    </source>
</evidence>
<accession>A0ABV8KXH6</accession>
<dbReference type="Proteomes" id="UP001595868">
    <property type="component" value="Unassembled WGS sequence"/>
</dbReference>
<proteinExistence type="predicted"/>
<dbReference type="EMBL" id="JBHSBN010000071">
    <property type="protein sequence ID" value="MFC4110862.1"/>
    <property type="molecule type" value="Genomic_DNA"/>
</dbReference>
<keyword evidence="2" id="KW-1185">Reference proteome</keyword>
<gene>
    <name evidence="1" type="ORF">ACFOX0_33760</name>
</gene>
<feature type="non-terminal residue" evidence="1">
    <location>
        <position position="1"/>
    </location>
</feature>
<dbReference type="SUPFAM" id="SSF69318">
    <property type="entry name" value="Integrin alpha N-terminal domain"/>
    <property type="match status" value="1"/>
</dbReference>
<dbReference type="InterPro" id="IPR028994">
    <property type="entry name" value="Integrin_alpha_N"/>
</dbReference>
<sequence length="62" mass="6560">IYGSGVQIGTGWQAFTSYGLTDFNGDNRPDIIAANSTTGILWCYPMNPDGTIGTSSQIATGW</sequence>
<name>A0ABV8KXH6_9ACTN</name>
<protein>
    <recommendedName>
        <fullName evidence="3">Repeat domain-containing protein</fullName>
    </recommendedName>
</protein>
<organism evidence="1 2">
    <name type="scientific">Micromonospora zhanjiangensis</name>
    <dbReference type="NCBI Taxonomy" id="1522057"/>
    <lineage>
        <taxon>Bacteria</taxon>
        <taxon>Bacillati</taxon>
        <taxon>Actinomycetota</taxon>
        <taxon>Actinomycetes</taxon>
        <taxon>Micromonosporales</taxon>
        <taxon>Micromonosporaceae</taxon>
        <taxon>Micromonospora</taxon>
    </lineage>
</organism>
<reference evidence="2" key="1">
    <citation type="journal article" date="2019" name="Int. J. Syst. Evol. Microbiol.">
        <title>The Global Catalogue of Microorganisms (GCM) 10K type strain sequencing project: providing services to taxonomists for standard genome sequencing and annotation.</title>
        <authorList>
            <consortium name="The Broad Institute Genomics Platform"/>
            <consortium name="The Broad Institute Genome Sequencing Center for Infectious Disease"/>
            <person name="Wu L."/>
            <person name="Ma J."/>
        </authorList>
    </citation>
    <scope>NUCLEOTIDE SEQUENCE [LARGE SCALE GENOMIC DNA]</scope>
    <source>
        <strain evidence="2">2902at01</strain>
    </source>
</reference>
<evidence type="ECO:0000313" key="2">
    <source>
        <dbReference type="Proteomes" id="UP001595868"/>
    </source>
</evidence>